<sequence>MNQKLAEGAPLRHMKRPTRRRRLLTTIAVAVTVVMGSTAAVAAITLRSIDDNIVRSDFELPNLPGIATDTSEQNILIMGLDSRLDQNGNPLPEEMYQALHAGNGADGGYNANVLILLHIPEDRSRTTGIAIPRDDYVEIAGAPLGVTNSKIKEAYGLGLQQRLGELYGSENMSEEQIYQEARAAGRQTQIETVSKFLGDVRIDHFIEMTMGGFYQIAQAVAPIKVCLNQATEDVYSGAYFPAGVQELDAQQAMSFVRQRRDTSEDGPFLTDLDRSRRQQAFLVSLAEKLKQKSTLTNPATIASLAEVTQNYVALDTNFDAFGFVRIAQEVAQSGVQFVTLPIVRFDMINGASVNLVDEEQIRSIVASILDGSYFDAVQAGETPGVDVADEGVEDAGAGEAGEPGEDPAAADPAPPASDSGLTVYESSDQPIRAGSMPCVN</sequence>
<evidence type="ECO:0000256" key="1">
    <source>
        <dbReference type="ARBA" id="ARBA00006068"/>
    </source>
</evidence>
<proteinExistence type="inferred from homology"/>
<accession>A0A6G8FIL0</accession>
<dbReference type="NCBIfam" id="TIGR00350">
    <property type="entry name" value="lytR_cpsA_psr"/>
    <property type="match status" value="1"/>
</dbReference>
<dbReference type="EMBL" id="CP049934">
    <property type="protein sequence ID" value="QIM16168.1"/>
    <property type="molecule type" value="Genomic_DNA"/>
</dbReference>
<name>A0A6G8FIL0_9MICO</name>
<dbReference type="Gene3D" id="3.40.630.190">
    <property type="entry name" value="LCP protein"/>
    <property type="match status" value="1"/>
</dbReference>
<dbReference type="Proteomes" id="UP000501387">
    <property type="component" value="Chromosome"/>
</dbReference>
<evidence type="ECO:0000259" key="3">
    <source>
        <dbReference type="Pfam" id="PF03816"/>
    </source>
</evidence>
<dbReference type="InterPro" id="IPR050922">
    <property type="entry name" value="LytR/CpsA/Psr_CW_biosynth"/>
</dbReference>
<dbReference type="KEGG" id="lins:G7067_06630"/>
<evidence type="ECO:0000256" key="2">
    <source>
        <dbReference type="SAM" id="MobiDB-lite"/>
    </source>
</evidence>
<feature type="domain" description="Cell envelope-related transcriptional attenuator" evidence="3">
    <location>
        <begin position="111"/>
        <end position="290"/>
    </location>
</feature>
<keyword evidence="5" id="KW-1185">Reference proteome</keyword>
<evidence type="ECO:0000313" key="5">
    <source>
        <dbReference type="Proteomes" id="UP000501387"/>
    </source>
</evidence>
<organism evidence="4 5">
    <name type="scientific">Leucobacter insecticola</name>
    <dbReference type="NCBI Taxonomy" id="2714934"/>
    <lineage>
        <taxon>Bacteria</taxon>
        <taxon>Bacillati</taxon>
        <taxon>Actinomycetota</taxon>
        <taxon>Actinomycetes</taxon>
        <taxon>Micrococcales</taxon>
        <taxon>Microbacteriaceae</taxon>
        <taxon>Leucobacter</taxon>
    </lineage>
</organism>
<dbReference type="Pfam" id="PF03816">
    <property type="entry name" value="LytR_cpsA_psr"/>
    <property type="match status" value="1"/>
</dbReference>
<evidence type="ECO:0000313" key="4">
    <source>
        <dbReference type="EMBL" id="QIM16168.1"/>
    </source>
</evidence>
<dbReference type="RefSeq" id="WP_166322924.1">
    <property type="nucleotide sequence ID" value="NZ_CP049934.1"/>
</dbReference>
<comment type="similarity">
    <text evidence="1">Belongs to the LytR/CpsA/Psr (LCP) family.</text>
</comment>
<gene>
    <name evidence="4" type="ORF">G7067_06630</name>
</gene>
<dbReference type="PANTHER" id="PTHR33392">
    <property type="entry name" value="POLYISOPRENYL-TEICHOIC ACID--PEPTIDOGLYCAN TEICHOIC ACID TRANSFERASE TAGU"/>
    <property type="match status" value="1"/>
</dbReference>
<protein>
    <submittedName>
        <fullName evidence="4">LCP family protein</fullName>
    </submittedName>
</protein>
<dbReference type="PANTHER" id="PTHR33392:SF6">
    <property type="entry name" value="POLYISOPRENYL-TEICHOIC ACID--PEPTIDOGLYCAN TEICHOIC ACID TRANSFERASE TAGU"/>
    <property type="match status" value="1"/>
</dbReference>
<reference evidence="4 5" key="1">
    <citation type="submission" date="2020-03" db="EMBL/GenBank/DDBJ databases">
        <title>Leucobacter sp. nov., isolated from beetles.</title>
        <authorList>
            <person name="Hyun D.-W."/>
            <person name="Bae J.-W."/>
        </authorList>
    </citation>
    <scope>NUCLEOTIDE SEQUENCE [LARGE SCALE GENOMIC DNA]</scope>
    <source>
        <strain evidence="4 5">HDW9B</strain>
    </source>
</reference>
<dbReference type="AlphaFoldDB" id="A0A6G8FIL0"/>
<dbReference type="InterPro" id="IPR004474">
    <property type="entry name" value="LytR_CpsA_psr"/>
</dbReference>
<feature type="region of interest" description="Disordered" evidence="2">
    <location>
        <begin position="384"/>
        <end position="440"/>
    </location>
</feature>